<gene>
    <name evidence="9" type="ORF">FLL46_04575</name>
</gene>
<feature type="modified residue" description="N6-(pyridoxal phosphate)lysine" evidence="5">
    <location>
        <position position="60"/>
    </location>
</feature>
<evidence type="ECO:0000256" key="5">
    <source>
        <dbReference type="PIRSR" id="PIRSR600183-50"/>
    </source>
</evidence>
<dbReference type="PANTHER" id="PTHR43727">
    <property type="entry name" value="DIAMINOPIMELATE DECARBOXYLASE"/>
    <property type="match status" value="1"/>
</dbReference>
<evidence type="ECO:0000256" key="6">
    <source>
        <dbReference type="RuleBase" id="RU003737"/>
    </source>
</evidence>
<keyword evidence="10" id="KW-1185">Reference proteome</keyword>
<dbReference type="SUPFAM" id="SSF51419">
    <property type="entry name" value="PLP-binding barrel"/>
    <property type="match status" value="1"/>
</dbReference>
<dbReference type="FunFam" id="3.20.20.10:FF:000003">
    <property type="entry name" value="Diaminopimelate decarboxylase"/>
    <property type="match status" value="1"/>
</dbReference>
<sequence>MSQFQCNGDQLLVNGHPLNLLKYHAGQTPFYAYDRSVIAQKVRLLRHKLPTALKLHYAVKANPMPAVVNFMREQVDGLDVASGNELRTALNSGLDGHQISFAGPGKQSQELGMAVATQTTVNVESFNELEKLRNISDEIGVRARVAVRVNPNFELKSSGMKMGGGAQQFGVDAEQVPEMLQLISEYGLHYRGLHIFTGSQNLNEDSILTAHRGIFELATQLQQGAKSDIESLNIGGGLGIPYFPGETPIHLEAIGEQLNELMTQFSDQHGDCEIAMELGRYLVGDAGIYVCEVIDIKQSRGTEFIVVNGGLHQHLSASGNFGQVIRKNYPVAIGNKMQQAPEKPVQIVGPLCTPLDLLANKYKLPKVEIGDLVVIYQSGAYGYSASPRDFLSHPHPVEILI</sequence>
<feature type="domain" description="Orn/DAP/Arg decarboxylase 2 C-terminal" evidence="7">
    <location>
        <begin position="30"/>
        <end position="379"/>
    </location>
</feature>
<comment type="similarity">
    <text evidence="6">Belongs to the Orn/Lys/Arg decarboxylase class-II family.</text>
</comment>
<dbReference type="EMBL" id="VIKS01000003">
    <property type="protein sequence ID" value="TQV89090.1"/>
    <property type="molecule type" value="Genomic_DNA"/>
</dbReference>
<evidence type="ECO:0000256" key="2">
    <source>
        <dbReference type="ARBA" id="ARBA00022793"/>
    </source>
</evidence>
<dbReference type="SUPFAM" id="SSF50621">
    <property type="entry name" value="Alanine racemase C-terminal domain-like"/>
    <property type="match status" value="1"/>
</dbReference>
<evidence type="ECO:0000313" key="9">
    <source>
        <dbReference type="EMBL" id="TQV89090.1"/>
    </source>
</evidence>
<dbReference type="OrthoDB" id="9802147at2"/>
<dbReference type="PROSITE" id="PS00879">
    <property type="entry name" value="ODR_DC_2_2"/>
    <property type="match status" value="1"/>
</dbReference>
<evidence type="ECO:0000256" key="3">
    <source>
        <dbReference type="ARBA" id="ARBA00022898"/>
    </source>
</evidence>
<reference evidence="9 10" key="1">
    <citation type="submission" date="2019-07" db="EMBL/GenBank/DDBJ databases">
        <title>Draft genome for Aliikangiella sp. M105.</title>
        <authorList>
            <person name="Wang G."/>
        </authorList>
    </citation>
    <scope>NUCLEOTIDE SEQUENCE [LARGE SCALE GENOMIC DNA]</scope>
    <source>
        <strain evidence="9 10">M105</strain>
    </source>
</reference>
<comment type="caution">
    <text evidence="9">The sequence shown here is derived from an EMBL/GenBank/DDBJ whole genome shotgun (WGS) entry which is preliminary data.</text>
</comment>
<dbReference type="InterPro" id="IPR022643">
    <property type="entry name" value="De-COase2_C"/>
</dbReference>
<dbReference type="PANTHER" id="PTHR43727:SF2">
    <property type="entry name" value="GROUP IV DECARBOXYLASE"/>
    <property type="match status" value="1"/>
</dbReference>
<dbReference type="Gene3D" id="2.40.37.10">
    <property type="entry name" value="Lyase, Ornithine Decarboxylase, Chain A, domain 1"/>
    <property type="match status" value="1"/>
</dbReference>
<dbReference type="InterPro" id="IPR000183">
    <property type="entry name" value="Orn/DAP/Arg_de-COase"/>
</dbReference>
<dbReference type="Gene3D" id="3.20.20.10">
    <property type="entry name" value="Alanine racemase"/>
    <property type="match status" value="1"/>
</dbReference>
<dbReference type="InterPro" id="IPR022657">
    <property type="entry name" value="De-COase2_CS"/>
</dbReference>
<dbReference type="InterPro" id="IPR017530">
    <property type="entry name" value="DCO2ase_PEP1"/>
</dbReference>
<dbReference type="AlphaFoldDB" id="A0A545UHZ6"/>
<dbReference type="NCBIfam" id="TIGR03099">
    <property type="entry name" value="dCO2ase_PEP1"/>
    <property type="match status" value="1"/>
</dbReference>
<dbReference type="GO" id="GO:0008836">
    <property type="term" value="F:diaminopimelate decarboxylase activity"/>
    <property type="evidence" value="ECO:0007669"/>
    <property type="project" value="TreeGrafter"/>
</dbReference>
<keyword evidence="4" id="KW-0456">Lyase</keyword>
<keyword evidence="3 5" id="KW-0663">Pyridoxal phosphate</keyword>
<organism evidence="9 10">
    <name type="scientific">Aliikangiella coralliicola</name>
    <dbReference type="NCBI Taxonomy" id="2592383"/>
    <lineage>
        <taxon>Bacteria</taxon>
        <taxon>Pseudomonadati</taxon>
        <taxon>Pseudomonadota</taxon>
        <taxon>Gammaproteobacteria</taxon>
        <taxon>Oceanospirillales</taxon>
        <taxon>Pleioneaceae</taxon>
        <taxon>Aliikangiella</taxon>
    </lineage>
</organism>
<proteinExistence type="inferred from homology"/>
<evidence type="ECO:0000313" key="10">
    <source>
        <dbReference type="Proteomes" id="UP000315439"/>
    </source>
</evidence>
<feature type="domain" description="Orn/DAP/Arg decarboxylase 2 N-terminal" evidence="8">
    <location>
        <begin position="38"/>
        <end position="283"/>
    </location>
</feature>
<dbReference type="InterPro" id="IPR009006">
    <property type="entry name" value="Ala_racemase/Decarboxylase_C"/>
</dbReference>
<accession>A0A545UHZ6</accession>
<protein>
    <submittedName>
        <fullName evidence="9">Pyridoxal-dependent decarboxylase, exosortase A system-associated</fullName>
    </submittedName>
</protein>
<dbReference type="GO" id="GO:0009089">
    <property type="term" value="P:lysine biosynthetic process via diaminopimelate"/>
    <property type="evidence" value="ECO:0007669"/>
    <property type="project" value="TreeGrafter"/>
</dbReference>
<dbReference type="PRINTS" id="PR01179">
    <property type="entry name" value="ODADCRBXLASE"/>
</dbReference>
<evidence type="ECO:0000259" key="7">
    <source>
        <dbReference type="Pfam" id="PF00278"/>
    </source>
</evidence>
<evidence type="ECO:0000259" key="8">
    <source>
        <dbReference type="Pfam" id="PF02784"/>
    </source>
</evidence>
<feature type="active site" description="Proton donor" evidence="5">
    <location>
        <position position="352"/>
    </location>
</feature>
<name>A0A545UHZ6_9GAMM</name>
<dbReference type="InterPro" id="IPR029066">
    <property type="entry name" value="PLP-binding_barrel"/>
</dbReference>
<dbReference type="Pfam" id="PF02784">
    <property type="entry name" value="Orn_Arg_deC_N"/>
    <property type="match status" value="1"/>
</dbReference>
<dbReference type="Pfam" id="PF00278">
    <property type="entry name" value="Orn_DAP_Arg_deC"/>
    <property type="match status" value="1"/>
</dbReference>
<dbReference type="CDD" id="cd06839">
    <property type="entry name" value="PLPDE_III_Btrk_like"/>
    <property type="match status" value="1"/>
</dbReference>
<evidence type="ECO:0000256" key="1">
    <source>
        <dbReference type="ARBA" id="ARBA00001933"/>
    </source>
</evidence>
<dbReference type="Proteomes" id="UP000315439">
    <property type="component" value="Unassembled WGS sequence"/>
</dbReference>
<comment type="cofactor">
    <cofactor evidence="1 5">
        <name>pyridoxal 5'-phosphate</name>
        <dbReference type="ChEBI" id="CHEBI:597326"/>
    </cofactor>
</comment>
<keyword evidence="2" id="KW-0210">Decarboxylase</keyword>
<dbReference type="InterPro" id="IPR022644">
    <property type="entry name" value="De-COase2_N"/>
</dbReference>
<evidence type="ECO:0000256" key="4">
    <source>
        <dbReference type="ARBA" id="ARBA00023239"/>
    </source>
</evidence>